<evidence type="ECO:0000313" key="1">
    <source>
        <dbReference type="EMBL" id="AQK71101.1"/>
    </source>
</evidence>
<sequence>MPPPPPIYKPAARHSSRMLTSTSTICFSPAPLGKLAVQDPPLARPRRRTQLADGAPHIHFLLAAQILCIPPLAADDMLERQQGGLSIPPEREGGSSQCPARTNLRDRRCPDCVPTGEQDFDDPRPDEVAGVGDAQGGGGHRALTPSPFFLSGRWCRQANGFVRERANRGKHLSSGSGKKWYSVVEEMTQDTSGSWHLKAVALAQLWLKYCVNRACVLQFYSCVVQLRSRCYQVPPCLSSINTAYQRAIPLYGGHSRRASSSTVAVLVSTVEMEL</sequence>
<name>A0A1D6H8Q5_MAIZE</name>
<organism evidence="1">
    <name type="scientific">Zea mays</name>
    <name type="common">Maize</name>
    <dbReference type="NCBI Taxonomy" id="4577"/>
    <lineage>
        <taxon>Eukaryota</taxon>
        <taxon>Viridiplantae</taxon>
        <taxon>Streptophyta</taxon>
        <taxon>Embryophyta</taxon>
        <taxon>Tracheophyta</taxon>
        <taxon>Spermatophyta</taxon>
        <taxon>Magnoliopsida</taxon>
        <taxon>Liliopsida</taxon>
        <taxon>Poales</taxon>
        <taxon>Poaceae</taxon>
        <taxon>PACMAD clade</taxon>
        <taxon>Panicoideae</taxon>
        <taxon>Andropogonodae</taxon>
        <taxon>Andropogoneae</taxon>
        <taxon>Tripsacinae</taxon>
        <taxon>Zea</taxon>
    </lineage>
</organism>
<reference evidence="1" key="1">
    <citation type="submission" date="2015-12" db="EMBL/GenBank/DDBJ databases">
        <title>Update maize B73 reference genome by single molecule sequencing technologies.</title>
        <authorList>
            <consortium name="Maize Genome Sequencing Project"/>
            <person name="Ware D."/>
        </authorList>
    </citation>
    <scope>NUCLEOTIDE SEQUENCE</scope>
    <source>
        <tissue evidence="1">Seedling</tissue>
    </source>
</reference>
<proteinExistence type="predicted"/>
<dbReference type="EMBL" id="CM000781">
    <property type="protein sequence ID" value="AQK71101.1"/>
    <property type="molecule type" value="Genomic_DNA"/>
</dbReference>
<accession>A0A1D6H8Q5</accession>
<dbReference type="ExpressionAtlas" id="A0A1D6H8Q5">
    <property type="expression patterns" value="baseline and differential"/>
</dbReference>
<gene>
    <name evidence="1" type="ORF">ZEAMMB73_Zm00001d016529</name>
</gene>
<dbReference type="InParanoid" id="A0A1D6H8Q5"/>
<dbReference type="AlphaFoldDB" id="A0A1D6H8Q5"/>
<protein>
    <submittedName>
        <fullName evidence="1">Uncharacterized protein</fullName>
    </submittedName>
</protein>